<proteinExistence type="predicted"/>
<dbReference type="AlphaFoldDB" id="G5LLU4"/>
<organism evidence="2 3">
    <name type="scientific">Salmonella enterica subsp. enterica serovar Alachua str. R6-377</name>
    <dbReference type="NCBI Taxonomy" id="913241"/>
    <lineage>
        <taxon>Bacteria</taxon>
        <taxon>Pseudomonadati</taxon>
        <taxon>Pseudomonadota</taxon>
        <taxon>Gammaproteobacteria</taxon>
        <taxon>Enterobacterales</taxon>
        <taxon>Enterobacteriaceae</taxon>
        <taxon>Salmonella</taxon>
    </lineage>
</organism>
<gene>
    <name evidence="2" type="ORF">LTSEALA_1469</name>
</gene>
<name>G5LLU4_SALET</name>
<evidence type="ECO:0000313" key="3">
    <source>
        <dbReference type="Proteomes" id="UP000004642"/>
    </source>
</evidence>
<evidence type="ECO:0000256" key="1">
    <source>
        <dbReference type="SAM" id="MobiDB-lite"/>
    </source>
</evidence>
<feature type="region of interest" description="Disordered" evidence="1">
    <location>
        <begin position="31"/>
        <end position="53"/>
    </location>
</feature>
<protein>
    <submittedName>
        <fullName evidence="2">Uncharacterized protein</fullName>
    </submittedName>
</protein>
<feature type="compositionally biased region" description="Basic and acidic residues" evidence="1">
    <location>
        <begin position="35"/>
        <end position="53"/>
    </location>
</feature>
<feature type="non-terminal residue" evidence="2">
    <location>
        <position position="1"/>
    </location>
</feature>
<evidence type="ECO:0000313" key="2">
    <source>
        <dbReference type="EMBL" id="EHC42023.1"/>
    </source>
</evidence>
<sequence>QRAGLRLGIIQSDDITVMQNNIRCRAGGGGCACGREQKEKRGSGKQRRDETDH</sequence>
<accession>G5LLU4</accession>
<dbReference type="EMBL" id="AFCJ01000642">
    <property type="protein sequence ID" value="EHC42023.1"/>
    <property type="molecule type" value="Genomic_DNA"/>
</dbReference>
<comment type="caution">
    <text evidence="2">The sequence shown here is derived from an EMBL/GenBank/DDBJ whole genome shotgun (WGS) entry which is preliminary data.</text>
</comment>
<reference evidence="2 3" key="1">
    <citation type="journal article" date="2011" name="BMC Genomics">
        <title>Genome sequencing reveals diversification of virulence factor content and possible host adaptation in distinct subpopulations of Salmonella enterica.</title>
        <authorList>
            <person name="den Bakker H.C."/>
            <person name="Moreno Switt A.I."/>
            <person name="Govoni G."/>
            <person name="Cummings C.A."/>
            <person name="Ranieri M.L."/>
            <person name="Degoricija L."/>
            <person name="Hoelzer K."/>
            <person name="Rodriguez-Rivera L.D."/>
            <person name="Brown S."/>
            <person name="Bolchacova E."/>
            <person name="Furtado M.R."/>
            <person name="Wiedmann M."/>
        </authorList>
    </citation>
    <scope>NUCLEOTIDE SEQUENCE [LARGE SCALE GENOMIC DNA]</scope>
    <source>
        <strain evidence="2 3">R6-377</strain>
    </source>
</reference>
<dbReference type="Proteomes" id="UP000004642">
    <property type="component" value="Unassembled WGS sequence"/>
</dbReference>